<keyword evidence="1 3" id="KW-0732">Signal</keyword>
<feature type="signal peptide" evidence="3">
    <location>
        <begin position="1"/>
        <end position="25"/>
    </location>
</feature>
<gene>
    <name evidence="5" type="ORF">GDO86_013135</name>
</gene>
<dbReference type="SUPFAM" id="SSF56968">
    <property type="entry name" value="Lipovitellin-phosvitin complex, beta-sheet shell regions"/>
    <property type="match status" value="1"/>
</dbReference>
<evidence type="ECO:0000256" key="2">
    <source>
        <dbReference type="PROSITE-ProRule" id="PRU00557"/>
    </source>
</evidence>
<dbReference type="Pfam" id="PF01347">
    <property type="entry name" value="Vitellogenin_N"/>
    <property type="match status" value="1"/>
</dbReference>
<comment type="caution">
    <text evidence="2">Lacks conserved residue(s) required for the propagation of feature annotation.</text>
</comment>
<organism evidence="5 6">
    <name type="scientific">Hymenochirus boettgeri</name>
    <name type="common">Congo dwarf clawed frog</name>
    <dbReference type="NCBI Taxonomy" id="247094"/>
    <lineage>
        <taxon>Eukaryota</taxon>
        <taxon>Metazoa</taxon>
        <taxon>Chordata</taxon>
        <taxon>Craniata</taxon>
        <taxon>Vertebrata</taxon>
        <taxon>Euteleostomi</taxon>
        <taxon>Amphibia</taxon>
        <taxon>Batrachia</taxon>
        <taxon>Anura</taxon>
        <taxon>Pipoidea</taxon>
        <taxon>Pipidae</taxon>
        <taxon>Pipinae</taxon>
        <taxon>Hymenochirus</taxon>
    </lineage>
</organism>
<dbReference type="PANTHER" id="PTHR13024:SF2">
    <property type="entry name" value="MICROSOMAL TRIGLYCERIDE TRANSFER PROTEIN-LIKE"/>
    <property type="match status" value="1"/>
</dbReference>
<keyword evidence="6" id="KW-1185">Reference proteome</keyword>
<dbReference type="GO" id="GO:0005794">
    <property type="term" value="C:Golgi apparatus"/>
    <property type="evidence" value="ECO:0007669"/>
    <property type="project" value="TreeGrafter"/>
</dbReference>
<evidence type="ECO:0000256" key="3">
    <source>
        <dbReference type="SAM" id="SignalP"/>
    </source>
</evidence>
<dbReference type="GO" id="GO:0005783">
    <property type="term" value="C:endoplasmic reticulum"/>
    <property type="evidence" value="ECO:0007669"/>
    <property type="project" value="TreeGrafter"/>
</dbReference>
<dbReference type="InterPro" id="IPR039988">
    <property type="entry name" value="MTTP"/>
</dbReference>
<feature type="chain" id="PRO_5036275694" description="Vitellogenin domain-containing protein" evidence="3">
    <location>
        <begin position="26"/>
        <end position="352"/>
    </location>
</feature>
<dbReference type="EMBL" id="JAACNH010000008">
    <property type="protein sequence ID" value="KAG8435051.1"/>
    <property type="molecule type" value="Genomic_DNA"/>
</dbReference>
<accession>A0A8T2IVH5</accession>
<dbReference type="Proteomes" id="UP000812440">
    <property type="component" value="Chromosome 7"/>
</dbReference>
<proteinExistence type="predicted"/>
<dbReference type="InterPro" id="IPR001747">
    <property type="entry name" value="Vitellogenin_N"/>
</dbReference>
<dbReference type="EMBL" id="JAACNH010000008">
    <property type="protein sequence ID" value="KAG8435050.1"/>
    <property type="molecule type" value="Genomic_DNA"/>
</dbReference>
<protein>
    <recommendedName>
        <fullName evidence="4">Vitellogenin domain-containing protein</fullName>
    </recommendedName>
</protein>
<comment type="caution">
    <text evidence="5">The sequence shown here is derived from an EMBL/GenBank/DDBJ whole genome shotgun (WGS) entry which is preliminary data.</text>
</comment>
<dbReference type="AlphaFoldDB" id="A0A8T2IVH5"/>
<dbReference type="GO" id="GO:0042157">
    <property type="term" value="P:lipoprotein metabolic process"/>
    <property type="evidence" value="ECO:0007669"/>
    <property type="project" value="TreeGrafter"/>
</dbReference>
<evidence type="ECO:0000259" key="4">
    <source>
        <dbReference type="PROSITE" id="PS51211"/>
    </source>
</evidence>
<dbReference type="Gene3D" id="2.30.230.10">
    <property type="entry name" value="Lipovitellin, beta-sheet shell regions, chain A"/>
    <property type="match status" value="1"/>
</dbReference>
<dbReference type="PANTHER" id="PTHR13024">
    <property type="entry name" value="MICROSOMAL TRIGLYCERIDE TRANSFER PROTEIN, LARGE SUBUNIT"/>
    <property type="match status" value="1"/>
</dbReference>
<name>A0A8T2IVH5_9PIPI</name>
<dbReference type="InterPro" id="IPR015819">
    <property type="entry name" value="Lipid_transp_b-sht_shell"/>
</dbReference>
<dbReference type="FunFam" id="2.30.230.10:FF:000001">
    <property type="entry name" value="Microsomal triglyceride transfer protein large subunit"/>
    <property type="match status" value="1"/>
</dbReference>
<dbReference type="GO" id="GO:0016323">
    <property type="term" value="C:basolateral plasma membrane"/>
    <property type="evidence" value="ECO:0007669"/>
    <property type="project" value="TreeGrafter"/>
</dbReference>
<evidence type="ECO:0000313" key="5">
    <source>
        <dbReference type="EMBL" id="KAG8435050.1"/>
    </source>
</evidence>
<evidence type="ECO:0000313" key="6">
    <source>
        <dbReference type="Proteomes" id="UP000812440"/>
    </source>
</evidence>
<dbReference type="PROSITE" id="PS51211">
    <property type="entry name" value="VITELLOGENIN"/>
    <property type="match status" value="1"/>
</dbReference>
<reference evidence="5" key="1">
    <citation type="thesis" date="2020" institute="ProQuest LLC" country="789 East Eisenhower Parkway, Ann Arbor, MI, USA">
        <title>Comparative Genomics and Chromosome Evolution.</title>
        <authorList>
            <person name="Mudd A.B."/>
        </authorList>
    </citation>
    <scope>NUCLEOTIDE SEQUENCE</scope>
    <source>
        <strain evidence="5">Female2</strain>
        <tissue evidence="5">Blood</tissue>
    </source>
</reference>
<dbReference type="GO" id="GO:0005548">
    <property type="term" value="F:phospholipid transporter activity"/>
    <property type="evidence" value="ECO:0007669"/>
    <property type="project" value="InterPro"/>
</dbReference>
<dbReference type="OrthoDB" id="5865932at2759"/>
<evidence type="ECO:0000256" key="1">
    <source>
        <dbReference type="ARBA" id="ARBA00022729"/>
    </source>
</evidence>
<feature type="domain" description="Vitellogenin" evidence="4">
    <location>
        <begin position="30"/>
        <end position="352"/>
    </location>
</feature>
<sequence length="352" mass="39469">MALGPLHYIRYLLLLLISWVTQGYSQNLSFQPGTSYGYYYTLDLELKHISQPSMPGTKLNIKANIQTYLLWKNKVQTDDQLVLVQIQDFAIQRSKCNNTKDSYVIEEFGDIVNGSSFGRPVLFHWKSGKILALYGAGEDNSQILDLKRGLVSLFQFQPLTGNQTEDDISGRCLVTYQTSENLITKTKDLSSCRNLPFGFQDGNMFGVFLNSSSKSKLAHDGGVIQMAVTEESHIVSLYVKSLLGSQITSRQQLQLISSIPGSAEIPGDSVHSIVDGLPEKYHKIEIASHPQRRSQGNQLLSQYLKTSKTKSSKLDISKISTNKDFIAFVRMFRQAKKKDVLQLLKTASKELV</sequence>
<dbReference type="InterPro" id="IPR015816">
    <property type="entry name" value="Vitellinogen_b-sht_N"/>
</dbReference>